<dbReference type="GO" id="GO:0050105">
    <property type="term" value="F:L-gulonolactone oxidase activity"/>
    <property type="evidence" value="ECO:0007669"/>
    <property type="project" value="UniProtKB-EC"/>
</dbReference>
<dbReference type="InterPro" id="IPR016166">
    <property type="entry name" value="FAD-bd_PCMH"/>
</dbReference>
<dbReference type="Gene3D" id="3.30.465.10">
    <property type="match status" value="1"/>
</dbReference>
<dbReference type="Pfam" id="PF22906">
    <property type="entry name" value="GULLO2-like_3rd"/>
    <property type="match status" value="1"/>
</dbReference>
<dbReference type="InterPro" id="IPR016169">
    <property type="entry name" value="FAD-bd_PCMH_sub2"/>
</dbReference>
<dbReference type="Gene3D" id="3.30.70.2520">
    <property type="match status" value="1"/>
</dbReference>
<comment type="pathway">
    <text evidence="1">Cofactor biosynthesis; L-ascorbate biosynthesis.</text>
</comment>
<dbReference type="EC" id="1.1.3.8" evidence="3"/>
<sequence>MRVVTRYAHSIPKLVCPGGESGLIISTLHLDRVVSVDKRSMRMTLESGVTLKNLIDAAANEGLALPHSPYWLGLTVGGILGTGAHGSSLFGKGSAVHEFVVGMRLVVPASQDEGYAKVVCLTEAEEDLNALKVSLGVLGVISQVTLQLQPMFKRSITNVQQDDFDLENRIAQFGLEHEFADVTWHPAQRKVVYRVDDRVPVNTSGNGVNDFIGFRPTFSPLLATARIAEEIEESHNGTNSKCALSFVRVSSILQLGTGLKNNDLQFHGYPVIGYQNNMQAAGSCLSSPEDGLQTACGWDPRIKGLFFFQNGISISVSKIGQFLSDVRKLRDMIPNSLCGVELYYGFLMRYVKASSAYLGKQEDSVDIEMTYYRANDPNTPRLYEDVLEEIEQMALVKYGGMPHWGKNRNIAFDGVMKKYSKYKAFLAAKTKYDSNGHFSNEWTDGVLGIEKEGVIIKKDGCALEGLCVCSEDAHCAPDKGYFCKPGRVYTEARVCRRGEHNITGDLVSEKWISPLLTKISHSSFVLSASVWFYWYVFKIRRH</sequence>
<reference evidence="9" key="1">
    <citation type="submission" date="2010-04" db="EMBL/GenBank/DDBJ databases">
        <authorList>
            <person name="Reid K.E."/>
            <person name="Liao N."/>
            <person name="Chan S."/>
            <person name="Docking R."/>
            <person name="Taylor G."/>
            <person name="Moore R."/>
            <person name="Mayo M."/>
            <person name="Munro S."/>
            <person name="King J."/>
            <person name="Yanchuk A."/>
            <person name="Holt R."/>
            <person name="Jones S."/>
            <person name="Marra M."/>
            <person name="Ritland C.E."/>
            <person name="Ritland K."/>
            <person name="Bohlmann J."/>
        </authorList>
    </citation>
    <scope>NUCLEOTIDE SEQUENCE</scope>
    <source>
        <tissue evidence="9">Bud</tissue>
    </source>
</reference>
<dbReference type="SUPFAM" id="SSF56176">
    <property type="entry name" value="FAD-binding/transporter-associated domain-like"/>
    <property type="match status" value="1"/>
</dbReference>
<evidence type="ECO:0000256" key="2">
    <source>
        <dbReference type="ARBA" id="ARBA00005466"/>
    </source>
</evidence>
<dbReference type="PROSITE" id="PS51387">
    <property type="entry name" value="FAD_PCMH"/>
    <property type="match status" value="1"/>
</dbReference>
<organism evidence="9">
    <name type="scientific">Picea sitchensis</name>
    <name type="common">Sitka spruce</name>
    <name type="synonym">Pinus sitchensis</name>
    <dbReference type="NCBI Taxonomy" id="3332"/>
    <lineage>
        <taxon>Eukaryota</taxon>
        <taxon>Viridiplantae</taxon>
        <taxon>Streptophyta</taxon>
        <taxon>Embryophyta</taxon>
        <taxon>Tracheophyta</taxon>
        <taxon>Spermatophyta</taxon>
        <taxon>Pinopsida</taxon>
        <taxon>Pinidae</taxon>
        <taxon>Conifers I</taxon>
        <taxon>Pinales</taxon>
        <taxon>Pinaceae</taxon>
        <taxon>Picea</taxon>
    </lineage>
</organism>
<evidence type="ECO:0000313" key="9">
    <source>
        <dbReference type="EMBL" id="ADE76308.1"/>
    </source>
</evidence>
<dbReference type="InterPro" id="IPR007173">
    <property type="entry name" value="ALO_C"/>
</dbReference>
<dbReference type="EMBL" id="BT122962">
    <property type="protein sequence ID" value="ADE76308.1"/>
    <property type="molecule type" value="mRNA"/>
</dbReference>
<dbReference type="AlphaFoldDB" id="D5A9T9"/>
<comment type="similarity">
    <text evidence="2">Belongs to the oxygen-dependent FAD-linked oxidoreductase family.</text>
</comment>
<dbReference type="FunFam" id="3.30.465.10:FF:000033">
    <property type="entry name" value="L-gulonolactone oxidase 5"/>
    <property type="match status" value="1"/>
</dbReference>
<evidence type="ECO:0000256" key="6">
    <source>
        <dbReference type="ARBA" id="ARBA00023002"/>
    </source>
</evidence>
<protein>
    <recommendedName>
        <fullName evidence="3">L-gulonolactone oxidase</fullName>
        <ecNumber evidence="3">1.1.3.8</ecNumber>
    </recommendedName>
</protein>
<accession>D5A9T9</accession>
<feature type="domain" description="FAD-binding PCMH-type" evidence="8">
    <location>
        <begin position="1"/>
        <end position="151"/>
    </location>
</feature>
<evidence type="ECO:0000259" key="8">
    <source>
        <dbReference type="PROSITE" id="PS51387"/>
    </source>
</evidence>
<evidence type="ECO:0000256" key="3">
    <source>
        <dbReference type="ARBA" id="ARBA00013121"/>
    </source>
</evidence>
<keyword evidence="6" id="KW-0560">Oxidoreductase</keyword>
<evidence type="ECO:0000256" key="5">
    <source>
        <dbReference type="ARBA" id="ARBA00022729"/>
    </source>
</evidence>
<dbReference type="GO" id="GO:0016020">
    <property type="term" value="C:membrane"/>
    <property type="evidence" value="ECO:0007669"/>
    <property type="project" value="InterPro"/>
</dbReference>
<dbReference type="InterPro" id="IPR050432">
    <property type="entry name" value="FAD-linked_Oxidoreductases_BP"/>
</dbReference>
<dbReference type="InterPro" id="IPR006094">
    <property type="entry name" value="Oxid_FAD_bind_N"/>
</dbReference>
<name>D5A9T9_PICSI</name>
<dbReference type="GO" id="GO:0003885">
    <property type="term" value="F:D-arabinono-1,4-lactone oxidase activity"/>
    <property type="evidence" value="ECO:0007669"/>
    <property type="project" value="InterPro"/>
</dbReference>
<keyword evidence="4" id="KW-0060">Ascorbate biosynthesis</keyword>
<comment type="catalytic activity">
    <reaction evidence="7">
        <text>L-gulono-1,4-lactone + O2 = L-ascorbate + H2O2 + H(+)</text>
        <dbReference type="Rhea" id="RHEA:32363"/>
        <dbReference type="ChEBI" id="CHEBI:15378"/>
        <dbReference type="ChEBI" id="CHEBI:15379"/>
        <dbReference type="ChEBI" id="CHEBI:16240"/>
        <dbReference type="ChEBI" id="CHEBI:17587"/>
        <dbReference type="ChEBI" id="CHEBI:38290"/>
        <dbReference type="EC" id="1.1.3.8"/>
    </reaction>
</comment>
<keyword evidence="5" id="KW-0732">Signal</keyword>
<evidence type="ECO:0000256" key="4">
    <source>
        <dbReference type="ARBA" id="ARBA00022644"/>
    </source>
</evidence>
<dbReference type="PANTHER" id="PTHR13878:SF104">
    <property type="entry name" value="FAD-BINDING PCMH-TYPE DOMAIN-CONTAINING PROTEIN"/>
    <property type="match status" value="1"/>
</dbReference>
<proteinExistence type="evidence at transcript level"/>
<dbReference type="GO" id="GO:0019853">
    <property type="term" value="P:L-ascorbic acid biosynthetic process"/>
    <property type="evidence" value="ECO:0007669"/>
    <property type="project" value="UniProtKB-UniPathway"/>
</dbReference>
<dbReference type="InterPro" id="IPR055154">
    <property type="entry name" value="GULLO2-like_C"/>
</dbReference>
<dbReference type="Pfam" id="PF01565">
    <property type="entry name" value="FAD_binding_4"/>
    <property type="match status" value="1"/>
</dbReference>
<evidence type="ECO:0000256" key="1">
    <source>
        <dbReference type="ARBA" id="ARBA00005147"/>
    </source>
</evidence>
<dbReference type="UniPathway" id="UPA00132"/>
<dbReference type="Pfam" id="PF04030">
    <property type="entry name" value="ALO"/>
    <property type="match status" value="1"/>
</dbReference>
<evidence type="ECO:0000256" key="7">
    <source>
        <dbReference type="ARBA" id="ARBA00048083"/>
    </source>
</evidence>
<dbReference type="PANTHER" id="PTHR13878">
    <property type="entry name" value="GULONOLACTONE OXIDASE"/>
    <property type="match status" value="1"/>
</dbReference>
<dbReference type="InterPro" id="IPR036318">
    <property type="entry name" value="FAD-bd_PCMH-like_sf"/>
</dbReference>
<dbReference type="NCBIfam" id="TIGR01677">
    <property type="entry name" value="pln_FAD_oxido"/>
    <property type="match status" value="1"/>
</dbReference>
<dbReference type="InterPro" id="IPR010030">
    <property type="entry name" value="GULO_Plant"/>
</dbReference>
<dbReference type="GO" id="GO:0071949">
    <property type="term" value="F:FAD binding"/>
    <property type="evidence" value="ECO:0007669"/>
    <property type="project" value="InterPro"/>
</dbReference>